<evidence type="ECO:0000256" key="3">
    <source>
        <dbReference type="ARBA" id="ARBA00022832"/>
    </source>
</evidence>
<evidence type="ECO:0000313" key="7">
    <source>
        <dbReference type="EMBL" id="VEL17700.1"/>
    </source>
</evidence>
<dbReference type="PANTHER" id="PTHR18919:SF153">
    <property type="entry name" value="TRIFUNCTIONAL ENZYME SUBUNIT BETA, MITOCHONDRIAL"/>
    <property type="match status" value="1"/>
</dbReference>
<organism evidence="7 8">
    <name type="scientific">Protopolystoma xenopodis</name>
    <dbReference type="NCBI Taxonomy" id="117903"/>
    <lineage>
        <taxon>Eukaryota</taxon>
        <taxon>Metazoa</taxon>
        <taxon>Spiralia</taxon>
        <taxon>Lophotrochozoa</taxon>
        <taxon>Platyhelminthes</taxon>
        <taxon>Monogenea</taxon>
        <taxon>Polyopisthocotylea</taxon>
        <taxon>Polystomatidea</taxon>
        <taxon>Polystomatidae</taxon>
        <taxon>Protopolystoma</taxon>
    </lineage>
</organism>
<accession>A0A448WQL9</accession>
<keyword evidence="3" id="KW-0276">Fatty acid metabolism</keyword>
<dbReference type="InterPro" id="IPR020616">
    <property type="entry name" value="Thiolase_N"/>
</dbReference>
<dbReference type="Proteomes" id="UP000784294">
    <property type="component" value="Unassembled WGS sequence"/>
</dbReference>
<dbReference type="Pfam" id="PF00108">
    <property type="entry name" value="Thiolase_N"/>
    <property type="match status" value="1"/>
</dbReference>
<dbReference type="Gene3D" id="3.40.47.10">
    <property type="match status" value="1"/>
</dbReference>
<dbReference type="InterPro" id="IPR016039">
    <property type="entry name" value="Thiolase-like"/>
</dbReference>
<dbReference type="EMBL" id="CAAALY010033800">
    <property type="protein sequence ID" value="VEL17700.1"/>
    <property type="molecule type" value="Genomic_DNA"/>
</dbReference>
<feature type="domain" description="Thiolase N-terminal" evidence="6">
    <location>
        <begin position="7"/>
        <end position="46"/>
    </location>
</feature>
<evidence type="ECO:0000256" key="2">
    <source>
        <dbReference type="ARBA" id="ARBA00022679"/>
    </source>
</evidence>
<comment type="caution">
    <text evidence="7">The sequence shown here is derived from an EMBL/GenBank/DDBJ whole genome shotgun (WGS) entry which is preliminary data.</text>
</comment>
<evidence type="ECO:0000313" key="8">
    <source>
        <dbReference type="Proteomes" id="UP000784294"/>
    </source>
</evidence>
<keyword evidence="2" id="KW-0808">Transferase</keyword>
<feature type="non-terminal residue" evidence="7">
    <location>
        <position position="1"/>
    </location>
</feature>
<dbReference type="GO" id="GO:0005739">
    <property type="term" value="C:mitochondrion"/>
    <property type="evidence" value="ECO:0007669"/>
    <property type="project" value="TreeGrafter"/>
</dbReference>
<evidence type="ECO:0000256" key="5">
    <source>
        <dbReference type="ARBA" id="ARBA00023315"/>
    </source>
</evidence>
<evidence type="ECO:0000256" key="1">
    <source>
        <dbReference type="ARBA" id="ARBA00010982"/>
    </source>
</evidence>
<protein>
    <recommendedName>
        <fullName evidence="6">Thiolase N-terminal domain-containing protein</fullName>
    </recommendedName>
</protein>
<dbReference type="OrthoDB" id="5404651at2759"/>
<dbReference type="GO" id="GO:0006635">
    <property type="term" value="P:fatty acid beta-oxidation"/>
    <property type="evidence" value="ECO:0007669"/>
    <property type="project" value="TreeGrafter"/>
</dbReference>
<evidence type="ECO:0000259" key="6">
    <source>
        <dbReference type="Pfam" id="PF00108"/>
    </source>
</evidence>
<keyword evidence="8" id="KW-1185">Reference proteome</keyword>
<dbReference type="AlphaFoldDB" id="A0A448WQL9"/>
<gene>
    <name evidence="7" type="ORF">PXEA_LOCUS11140</name>
</gene>
<dbReference type="GO" id="GO:0016747">
    <property type="term" value="F:acyltransferase activity, transferring groups other than amino-acyl groups"/>
    <property type="evidence" value="ECO:0007669"/>
    <property type="project" value="InterPro"/>
</dbReference>
<proteinExistence type="inferred from homology"/>
<dbReference type="SUPFAM" id="SSF53901">
    <property type="entry name" value="Thiolase-like"/>
    <property type="match status" value="1"/>
</dbReference>
<sequence>DNGVRPSDRSTVSKLNPVFVKPHGTSTAANSSFLTDGASACLLTTADKAEALGWKPKCYLRDFIYVSQDPKDQLLLAPAYAIPR</sequence>
<keyword evidence="5" id="KW-0012">Acyltransferase</keyword>
<reference evidence="7" key="1">
    <citation type="submission" date="2018-11" db="EMBL/GenBank/DDBJ databases">
        <authorList>
            <consortium name="Pathogen Informatics"/>
        </authorList>
    </citation>
    <scope>NUCLEOTIDE SEQUENCE</scope>
</reference>
<dbReference type="PANTHER" id="PTHR18919">
    <property type="entry name" value="ACETYL-COA C-ACYLTRANSFERASE"/>
    <property type="match status" value="1"/>
</dbReference>
<name>A0A448WQL9_9PLAT</name>
<keyword evidence="4" id="KW-0443">Lipid metabolism</keyword>
<evidence type="ECO:0000256" key="4">
    <source>
        <dbReference type="ARBA" id="ARBA00023098"/>
    </source>
</evidence>
<comment type="similarity">
    <text evidence="1">Belongs to the thiolase-like superfamily. Thiolase family.</text>
</comment>